<keyword evidence="7 9" id="KW-0378">Hydrolase</keyword>
<dbReference type="EMBL" id="JACJHT010000002">
    <property type="protein sequence ID" value="MBA9039346.1"/>
    <property type="molecule type" value="Genomic_DNA"/>
</dbReference>
<comment type="caution">
    <text evidence="12">The sequence shown here is derived from an EMBL/GenBank/DDBJ whole genome shotgun (WGS) entry which is preliminary data.</text>
</comment>
<dbReference type="InterPro" id="IPR033693">
    <property type="entry name" value="PGPEP1_Glu_AS"/>
</dbReference>
<keyword evidence="13" id="KW-1185">Reference proteome</keyword>
<comment type="function">
    <text evidence="2 9">Removes 5-oxoproline from various penultimate amino acid residues except L-proline.</text>
</comment>
<evidence type="ECO:0000256" key="3">
    <source>
        <dbReference type="ARBA" id="ARBA00004496"/>
    </source>
</evidence>
<dbReference type="PROSITE" id="PS01334">
    <property type="entry name" value="PYRASE_CYS"/>
    <property type="match status" value="1"/>
</dbReference>
<evidence type="ECO:0000256" key="6">
    <source>
        <dbReference type="ARBA" id="ARBA00022670"/>
    </source>
</evidence>
<keyword evidence="8 9" id="KW-0788">Thiol protease</keyword>
<name>A0A7W3REG9_PRIAR</name>
<dbReference type="InterPro" id="IPR000816">
    <property type="entry name" value="Peptidase_C15"/>
</dbReference>
<dbReference type="Pfam" id="PF01470">
    <property type="entry name" value="Peptidase_C15"/>
    <property type="match status" value="1"/>
</dbReference>
<dbReference type="GO" id="GO:0006508">
    <property type="term" value="P:proteolysis"/>
    <property type="evidence" value="ECO:0007669"/>
    <property type="project" value="UniProtKB-KW"/>
</dbReference>
<sequence length="213" mass="22741">MTTVLLTGFEPFEGESINPSLEAVKTLDGVAVEDYRIIAKPLPTVFGESLSKLHTYIEEISPSIVICVGQAGGREGITVERVAINVDDARIPDNIGQQPIDRPIIENGPAAYFSTLPIKAAVENLRQAGIPSSVSQTAGTFVCNHVFYGLMNMIQNCCIKGGFVHIPYLPEQAVNHPGKASMSLDLIVQGLLSVVKTTILVEEDVVVSGGATH</sequence>
<dbReference type="PROSITE" id="PS01333">
    <property type="entry name" value="PYRASE_GLU"/>
    <property type="match status" value="1"/>
</dbReference>
<dbReference type="InterPro" id="IPR036440">
    <property type="entry name" value="Peptidase_C15-like_sf"/>
</dbReference>
<reference evidence="12" key="1">
    <citation type="submission" date="2020-08" db="EMBL/GenBank/DDBJ databases">
        <title>Functional genomics of gut bacteria from endangered species of beetles.</title>
        <authorList>
            <person name="Carlos-Shanley C."/>
        </authorList>
    </citation>
    <scope>NUCLEOTIDE SEQUENCE [LARGE SCALE GENOMIC DNA]</scope>
    <source>
        <strain evidence="12">S00060</strain>
    </source>
</reference>
<dbReference type="AlphaFoldDB" id="A0A7W3REG9"/>
<keyword evidence="6 9" id="KW-0645">Protease</keyword>
<evidence type="ECO:0000256" key="10">
    <source>
        <dbReference type="PROSITE-ProRule" id="PRU10076"/>
    </source>
</evidence>
<evidence type="ECO:0000256" key="5">
    <source>
        <dbReference type="ARBA" id="ARBA00022490"/>
    </source>
</evidence>
<dbReference type="PANTHER" id="PTHR23402:SF1">
    <property type="entry name" value="PYROGLUTAMYL-PEPTIDASE I"/>
    <property type="match status" value="1"/>
</dbReference>
<evidence type="ECO:0000313" key="13">
    <source>
        <dbReference type="Proteomes" id="UP000543174"/>
    </source>
</evidence>
<comment type="subunit">
    <text evidence="9">Homotetramer.</text>
</comment>
<dbReference type="SUPFAM" id="SSF53182">
    <property type="entry name" value="Pyrrolidone carboxyl peptidase (pyroglutamate aminopeptidase)"/>
    <property type="match status" value="1"/>
</dbReference>
<comment type="catalytic activity">
    <reaction evidence="1 9 10">
        <text>Release of an N-terminal pyroglutamyl group from a polypeptide, the second amino acid generally not being Pro.</text>
        <dbReference type="EC" id="3.4.19.3"/>
    </reaction>
</comment>
<dbReference type="InterPro" id="IPR029762">
    <property type="entry name" value="PGP-I_bact-type"/>
</dbReference>
<comment type="similarity">
    <text evidence="4 9">Belongs to the peptidase C15 family.</text>
</comment>
<evidence type="ECO:0000256" key="9">
    <source>
        <dbReference type="HAMAP-Rule" id="MF_00417"/>
    </source>
</evidence>
<dbReference type="Gene3D" id="3.40.630.20">
    <property type="entry name" value="Peptidase C15, pyroglutamyl peptidase I-like"/>
    <property type="match status" value="1"/>
</dbReference>
<dbReference type="NCBIfam" id="NF009676">
    <property type="entry name" value="PRK13197.1"/>
    <property type="match status" value="1"/>
</dbReference>
<protein>
    <recommendedName>
        <fullName evidence="9">Pyrrolidone-carboxylate peptidase</fullName>
        <ecNumber evidence="9">3.4.19.3</ecNumber>
    </recommendedName>
    <alternativeName>
        <fullName evidence="9">5-oxoprolyl-peptidase</fullName>
    </alternativeName>
    <alternativeName>
        <fullName evidence="9">Pyroglutamyl-peptidase I</fullName>
        <shortName evidence="9">PGP-I</shortName>
        <shortName evidence="9">Pyrase</shortName>
    </alternativeName>
</protein>
<comment type="subcellular location">
    <subcellularLocation>
        <location evidence="3 9">Cytoplasm</location>
    </subcellularLocation>
</comment>
<evidence type="ECO:0000256" key="8">
    <source>
        <dbReference type="ARBA" id="ARBA00022807"/>
    </source>
</evidence>
<evidence type="ECO:0000256" key="2">
    <source>
        <dbReference type="ARBA" id="ARBA00002280"/>
    </source>
</evidence>
<evidence type="ECO:0000256" key="4">
    <source>
        <dbReference type="ARBA" id="ARBA00006641"/>
    </source>
</evidence>
<dbReference type="PANTHER" id="PTHR23402">
    <property type="entry name" value="PROTEASE FAMILY C15 PYROGLUTAMYL-PEPTIDASE I-RELATED"/>
    <property type="match status" value="1"/>
</dbReference>
<gene>
    <name evidence="9" type="primary">pcp</name>
    <name evidence="12" type="ORF">HNP21_002453</name>
</gene>
<accession>A0A7W3REG9</accession>
<dbReference type="InterPro" id="IPR033694">
    <property type="entry name" value="PGPEP1_Cys_AS"/>
</dbReference>
<dbReference type="NCBIfam" id="TIGR00504">
    <property type="entry name" value="pyro_pdase"/>
    <property type="match status" value="1"/>
</dbReference>
<evidence type="ECO:0000313" key="12">
    <source>
        <dbReference type="EMBL" id="MBA9039346.1"/>
    </source>
</evidence>
<dbReference type="GO" id="GO:0005829">
    <property type="term" value="C:cytosol"/>
    <property type="evidence" value="ECO:0007669"/>
    <property type="project" value="InterPro"/>
</dbReference>
<feature type="active site" evidence="9 11">
    <location>
        <position position="143"/>
    </location>
</feature>
<dbReference type="EC" id="3.4.19.3" evidence="9"/>
<dbReference type="HAMAP" id="MF_00417">
    <property type="entry name" value="Pyrrolid_peptidase"/>
    <property type="match status" value="1"/>
</dbReference>
<evidence type="ECO:0000256" key="7">
    <source>
        <dbReference type="ARBA" id="ARBA00022801"/>
    </source>
</evidence>
<feature type="active site" evidence="9">
    <location>
        <position position="165"/>
    </location>
</feature>
<feature type="active site" evidence="9 10">
    <location>
        <position position="80"/>
    </location>
</feature>
<dbReference type="RefSeq" id="WP_182527541.1">
    <property type="nucleotide sequence ID" value="NZ_JACJHT010000002.1"/>
</dbReference>
<evidence type="ECO:0000256" key="11">
    <source>
        <dbReference type="PROSITE-ProRule" id="PRU10077"/>
    </source>
</evidence>
<dbReference type="FunFam" id="3.40.630.20:FF:000001">
    <property type="entry name" value="Pyrrolidone-carboxylate peptidase"/>
    <property type="match status" value="1"/>
</dbReference>
<dbReference type="CDD" id="cd00501">
    <property type="entry name" value="Peptidase_C15"/>
    <property type="match status" value="1"/>
</dbReference>
<dbReference type="PIRSF" id="PIRSF015592">
    <property type="entry name" value="Prld-crbxl_pptds"/>
    <property type="match status" value="1"/>
</dbReference>
<dbReference type="GO" id="GO:0016920">
    <property type="term" value="F:pyroglutamyl-peptidase activity"/>
    <property type="evidence" value="ECO:0007669"/>
    <property type="project" value="UniProtKB-UniRule"/>
</dbReference>
<evidence type="ECO:0000256" key="1">
    <source>
        <dbReference type="ARBA" id="ARBA00001770"/>
    </source>
</evidence>
<keyword evidence="5 9" id="KW-0963">Cytoplasm</keyword>
<dbReference type="Proteomes" id="UP000543174">
    <property type="component" value="Unassembled WGS sequence"/>
</dbReference>
<dbReference type="PRINTS" id="PR00706">
    <property type="entry name" value="PYROGLUPTASE"/>
</dbReference>
<proteinExistence type="inferred from homology"/>
<dbReference type="InterPro" id="IPR016125">
    <property type="entry name" value="Peptidase_C15-like"/>
</dbReference>
<organism evidence="12 13">
    <name type="scientific">Priestia aryabhattai</name>
    <name type="common">Bacillus aryabhattai</name>
    <dbReference type="NCBI Taxonomy" id="412384"/>
    <lineage>
        <taxon>Bacteria</taxon>
        <taxon>Bacillati</taxon>
        <taxon>Bacillota</taxon>
        <taxon>Bacilli</taxon>
        <taxon>Bacillales</taxon>
        <taxon>Bacillaceae</taxon>
        <taxon>Priestia</taxon>
    </lineage>
</organism>